<dbReference type="InterPro" id="IPR010982">
    <property type="entry name" value="Lambda_DNA-bd_dom_sf"/>
</dbReference>
<evidence type="ECO:0000313" key="2">
    <source>
        <dbReference type="EMBL" id="SDL92700.1"/>
    </source>
</evidence>
<dbReference type="Gene3D" id="1.10.260.40">
    <property type="entry name" value="lambda repressor-like DNA-binding domains"/>
    <property type="match status" value="1"/>
</dbReference>
<dbReference type="OrthoDB" id="3291396at2"/>
<dbReference type="Pfam" id="PF13560">
    <property type="entry name" value="HTH_31"/>
    <property type="match status" value="1"/>
</dbReference>
<dbReference type="PANTHER" id="PTHR35010">
    <property type="entry name" value="BLL4672 PROTEIN-RELATED"/>
    <property type="match status" value="1"/>
</dbReference>
<dbReference type="InterPro" id="IPR001387">
    <property type="entry name" value="Cro/C1-type_HTH"/>
</dbReference>
<sequence>MWGEERGTEPKASSGSIAVDTAGLAVLLRSWRARAGQRLGLGSPLPQVEVASELGMSERWYRELERGSIPRLDPRVLSRLADVLRLDADERAALHFHAFGGTPYATPSRSGRPADRPALQQLVDRQMPRPAYVTDTRWDIVTHNSAMAEWFPWVLAQDANLIRWALTSPEAREQLVDWSRHAYIYLAMVRFAMAERPDDPGLSALLHEILQDPACRRLWTERTCIVGNRDGHRFRLRLPHVAPAVIEVVTQVLLPAGHPGLRFVVLGDEPSSPADGN</sequence>
<dbReference type="SMART" id="SM00530">
    <property type="entry name" value="HTH_XRE"/>
    <property type="match status" value="1"/>
</dbReference>
<dbReference type="AlphaFoldDB" id="A0A1G9P244"/>
<dbReference type="RefSeq" id="WP_093652449.1">
    <property type="nucleotide sequence ID" value="NZ_FNHI01000002.1"/>
</dbReference>
<keyword evidence="3" id="KW-1185">Reference proteome</keyword>
<evidence type="ECO:0000259" key="1">
    <source>
        <dbReference type="PROSITE" id="PS50943"/>
    </source>
</evidence>
<dbReference type="Proteomes" id="UP000199063">
    <property type="component" value="Unassembled WGS sequence"/>
</dbReference>
<dbReference type="Pfam" id="PF17765">
    <property type="entry name" value="MLTR_LBD"/>
    <property type="match status" value="1"/>
</dbReference>
<dbReference type="PROSITE" id="PS50943">
    <property type="entry name" value="HTH_CROC1"/>
    <property type="match status" value="1"/>
</dbReference>
<dbReference type="InterPro" id="IPR041413">
    <property type="entry name" value="MLTR_LBD"/>
</dbReference>
<reference evidence="3" key="1">
    <citation type="submission" date="2016-10" db="EMBL/GenBank/DDBJ databases">
        <authorList>
            <person name="Varghese N."/>
            <person name="Submissions S."/>
        </authorList>
    </citation>
    <scope>NUCLEOTIDE SEQUENCE [LARGE SCALE GENOMIC DNA]</scope>
    <source>
        <strain evidence="3">CGMCC 4.7042</strain>
    </source>
</reference>
<proteinExistence type="predicted"/>
<dbReference type="STRING" id="1196353.SAMN05444921_102244"/>
<organism evidence="2 3">
    <name type="scientific">Streptomyces wuyuanensis</name>
    <dbReference type="NCBI Taxonomy" id="1196353"/>
    <lineage>
        <taxon>Bacteria</taxon>
        <taxon>Bacillati</taxon>
        <taxon>Actinomycetota</taxon>
        <taxon>Actinomycetes</taxon>
        <taxon>Kitasatosporales</taxon>
        <taxon>Streptomycetaceae</taxon>
        <taxon>Streptomyces</taxon>
    </lineage>
</organism>
<dbReference type="SUPFAM" id="SSF47413">
    <property type="entry name" value="lambda repressor-like DNA-binding domains"/>
    <property type="match status" value="1"/>
</dbReference>
<dbReference type="Gene3D" id="3.30.450.180">
    <property type="match status" value="1"/>
</dbReference>
<name>A0A1G9P244_9ACTN</name>
<dbReference type="EMBL" id="FNHI01000002">
    <property type="protein sequence ID" value="SDL92700.1"/>
    <property type="molecule type" value="Genomic_DNA"/>
</dbReference>
<gene>
    <name evidence="2" type="ORF">SAMN05444921_102244</name>
</gene>
<feature type="domain" description="HTH cro/C1-type" evidence="1">
    <location>
        <begin position="45"/>
        <end position="91"/>
    </location>
</feature>
<evidence type="ECO:0000313" key="3">
    <source>
        <dbReference type="Proteomes" id="UP000199063"/>
    </source>
</evidence>
<dbReference type="GO" id="GO:0003677">
    <property type="term" value="F:DNA binding"/>
    <property type="evidence" value="ECO:0007669"/>
    <property type="project" value="InterPro"/>
</dbReference>
<accession>A0A1G9P244</accession>
<protein>
    <submittedName>
        <fullName evidence="2">Helix-turn-helix domain-containing protein</fullName>
    </submittedName>
</protein>
<dbReference type="CDD" id="cd00093">
    <property type="entry name" value="HTH_XRE"/>
    <property type="match status" value="1"/>
</dbReference>
<dbReference type="GeneID" id="40828192"/>
<dbReference type="PANTHER" id="PTHR35010:SF2">
    <property type="entry name" value="BLL4672 PROTEIN"/>
    <property type="match status" value="1"/>
</dbReference>